<dbReference type="RefSeq" id="WP_254156816.1">
    <property type="nucleotide sequence ID" value="NZ_CP100355.1"/>
</dbReference>
<dbReference type="InterPro" id="IPR013150">
    <property type="entry name" value="TFIIB_cyclin"/>
</dbReference>
<dbReference type="InterPro" id="IPR000812">
    <property type="entry name" value="TFIIB"/>
</dbReference>
<keyword evidence="6" id="KW-0805">Transcription regulation</keyword>
<dbReference type="Proteomes" id="UP001056855">
    <property type="component" value="Chromosome"/>
</dbReference>
<reference evidence="11" key="1">
    <citation type="submission" date="2022-06" db="EMBL/GenBank/DDBJ databases">
        <title>Diverse halophilic archaea isolated from saline environments.</title>
        <authorList>
            <person name="Cui H.-L."/>
        </authorList>
    </citation>
    <scope>NUCLEOTIDE SEQUENCE</scope>
    <source>
        <strain evidence="11">WLHS1</strain>
    </source>
</reference>
<evidence type="ECO:0000259" key="9">
    <source>
        <dbReference type="Pfam" id="PF00382"/>
    </source>
</evidence>
<feature type="region of interest" description="Disordered" evidence="8">
    <location>
        <begin position="1"/>
        <end position="23"/>
    </location>
</feature>
<dbReference type="PANTHER" id="PTHR11618">
    <property type="entry name" value="TRANSCRIPTION INITIATION FACTOR IIB-RELATED"/>
    <property type="match status" value="1"/>
</dbReference>
<dbReference type="SUPFAM" id="SSF57783">
    <property type="entry name" value="Zinc beta-ribbon"/>
    <property type="match status" value="1"/>
</dbReference>
<dbReference type="PANTHER" id="PTHR11618:SF13">
    <property type="entry name" value="TRANSCRIPTION INITIATION FACTOR IIB"/>
    <property type="match status" value="1"/>
</dbReference>
<evidence type="ECO:0000256" key="4">
    <source>
        <dbReference type="ARBA" id="ARBA00022771"/>
    </source>
</evidence>
<feature type="domain" description="TFIIB-type" evidence="10">
    <location>
        <begin position="23"/>
        <end position="61"/>
    </location>
</feature>
<comment type="similarity">
    <text evidence="1">Belongs to the TFIIB family.</text>
</comment>
<keyword evidence="4" id="KW-0479">Metal-binding</keyword>
<name>A0A9E7N6T6_9EURY</name>
<evidence type="ECO:0000256" key="7">
    <source>
        <dbReference type="ARBA" id="ARBA00023163"/>
    </source>
</evidence>
<dbReference type="Gene3D" id="1.10.472.10">
    <property type="entry name" value="Cyclin-like"/>
    <property type="match status" value="1"/>
</dbReference>
<dbReference type="GO" id="GO:0070897">
    <property type="term" value="P:transcription preinitiation complex assembly"/>
    <property type="evidence" value="ECO:0007669"/>
    <property type="project" value="InterPro"/>
</dbReference>
<keyword evidence="12" id="KW-1185">Reference proteome</keyword>
<feature type="region of interest" description="Disordered" evidence="8">
    <location>
        <begin position="51"/>
        <end position="121"/>
    </location>
</feature>
<dbReference type="Gene3D" id="1.10.472.170">
    <property type="match status" value="1"/>
</dbReference>
<proteinExistence type="inferred from homology"/>
<dbReference type="PRINTS" id="PR00685">
    <property type="entry name" value="TIFACTORIIB"/>
</dbReference>
<evidence type="ECO:0000256" key="2">
    <source>
        <dbReference type="ARBA" id="ARBA00013932"/>
    </source>
</evidence>
<dbReference type="GeneID" id="73291056"/>
<dbReference type="SUPFAM" id="SSF47954">
    <property type="entry name" value="Cyclin-like"/>
    <property type="match status" value="2"/>
</dbReference>
<dbReference type="Pfam" id="PF00382">
    <property type="entry name" value="TFIIB"/>
    <property type="match status" value="1"/>
</dbReference>
<dbReference type="GO" id="GO:0008270">
    <property type="term" value="F:zinc ion binding"/>
    <property type="evidence" value="ECO:0007669"/>
    <property type="project" value="UniProtKB-KW"/>
</dbReference>
<keyword evidence="5" id="KW-0862">Zinc</keyword>
<evidence type="ECO:0000256" key="8">
    <source>
        <dbReference type="SAM" id="MobiDB-lite"/>
    </source>
</evidence>
<protein>
    <recommendedName>
        <fullName evidence="2">Transcription initiation factor IIB</fullName>
    </recommendedName>
</protein>
<keyword evidence="7" id="KW-0804">Transcription</keyword>
<dbReference type="Pfam" id="PF08271">
    <property type="entry name" value="Zn_Ribbon_TF"/>
    <property type="match status" value="1"/>
</dbReference>
<keyword evidence="3" id="KW-0677">Repeat</keyword>
<evidence type="ECO:0000256" key="6">
    <source>
        <dbReference type="ARBA" id="ARBA00023015"/>
    </source>
</evidence>
<dbReference type="KEGG" id="sawl:NGM29_13380"/>
<dbReference type="InterPro" id="IPR036915">
    <property type="entry name" value="Cyclin-like_sf"/>
</dbReference>
<sequence>MASDPRDDSATTDPGLAAPGNACPNCEPGILESGRSETYCDNCGYTVNTTNIDPGPEWRAFDDDSEDPSRVGAPSTPTLHDKGLSTTIGHSTDDQQLGGDQNGDRRQRKLNRISQTRNSRERTLRELLSENKRMCDALEYGKNVEETASVIIRKAVDEELHLGRSIEAVASAAVYAAARIDSRPCAWEDIVIISRLEDEGRIVRTYKALNRELALEVEPPSYRTHVNPVAEKLNTAINLAGDEEDDNIDEEPGKVTREDRLAAQQLVEKAQQTGAASGKDPRCLAAAAIYVVLEDEFTQREFTEYAAISRPTLQKHAAELRDLQD</sequence>
<dbReference type="InterPro" id="IPR023486">
    <property type="entry name" value="TFIIB_CS"/>
</dbReference>
<dbReference type="GO" id="GO:0097550">
    <property type="term" value="C:transcription preinitiation complex"/>
    <property type="evidence" value="ECO:0007669"/>
    <property type="project" value="TreeGrafter"/>
</dbReference>
<dbReference type="GO" id="GO:0017025">
    <property type="term" value="F:TBP-class protein binding"/>
    <property type="evidence" value="ECO:0007669"/>
    <property type="project" value="InterPro"/>
</dbReference>
<evidence type="ECO:0000313" key="12">
    <source>
        <dbReference type="Proteomes" id="UP001056855"/>
    </source>
</evidence>
<evidence type="ECO:0000313" key="11">
    <source>
        <dbReference type="EMBL" id="UTF52769.1"/>
    </source>
</evidence>
<evidence type="ECO:0000256" key="3">
    <source>
        <dbReference type="ARBA" id="ARBA00022737"/>
    </source>
</evidence>
<evidence type="ECO:0000256" key="5">
    <source>
        <dbReference type="ARBA" id="ARBA00022833"/>
    </source>
</evidence>
<dbReference type="EMBL" id="CP100355">
    <property type="protein sequence ID" value="UTF52769.1"/>
    <property type="molecule type" value="Genomic_DNA"/>
</dbReference>
<dbReference type="AlphaFoldDB" id="A0A9E7N6T6"/>
<accession>A0A9E7N6T6</accession>
<keyword evidence="4" id="KW-0863">Zinc-finger</keyword>
<dbReference type="InterPro" id="IPR013137">
    <property type="entry name" value="Znf_TFIIB"/>
</dbReference>
<feature type="domain" description="Transcription factor TFIIB cyclin-like" evidence="9">
    <location>
        <begin position="132"/>
        <end position="210"/>
    </location>
</feature>
<gene>
    <name evidence="11" type="ORF">NGM29_13380</name>
</gene>
<evidence type="ECO:0000259" key="10">
    <source>
        <dbReference type="Pfam" id="PF08271"/>
    </source>
</evidence>
<evidence type="ECO:0000256" key="1">
    <source>
        <dbReference type="ARBA" id="ARBA00010857"/>
    </source>
</evidence>
<organism evidence="11 12">
    <name type="scientific">Natronosalvus rutilus</name>
    <dbReference type="NCBI Taxonomy" id="2953753"/>
    <lineage>
        <taxon>Archaea</taxon>
        <taxon>Methanobacteriati</taxon>
        <taxon>Methanobacteriota</taxon>
        <taxon>Stenosarchaea group</taxon>
        <taxon>Halobacteria</taxon>
        <taxon>Halobacteriales</taxon>
        <taxon>Natrialbaceae</taxon>
        <taxon>Natronosalvus</taxon>
    </lineage>
</organism>
<dbReference type="PROSITE" id="PS00782">
    <property type="entry name" value="TFIIB"/>
    <property type="match status" value="1"/>
</dbReference>